<dbReference type="InterPro" id="IPR037275">
    <property type="entry name" value="Znf_CTCHY_sf"/>
</dbReference>
<dbReference type="GO" id="GO:0016567">
    <property type="term" value="P:protein ubiquitination"/>
    <property type="evidence" value="ECO:0007669"/>
    <property type="project" value="TreeGrafter"/>
</dbReference>
<accession>A0A8T0NQV5</accession>
<dbReference type="Gene3D" id="3.30.40.10">
    <property type="entry name" value="Zinc/RING finger domain, C3HC4 (zinc finger)"/>
    <property type="match status" value="1"/>
</dbReference>
<dbReference type="SUPFAM" id="SSF57850">
    <property type="entry name" value="RING/U-box"/>
    <property type="match status" value="1"/>
</dbReference>
<evidence type="ECO:0000313" key="8">
    <source>
        <dbReference type="EMBL" id="KAG2551927.1"/>
    </source>
</evidence>
<dbReference type="AlphaFoldDB" id="A0A8T0NQV5"/>
<evidence type="ECO:0000259" key="6">
    <source>
        <dbReference type="PROSITE" id="PS51266"/>
    </source>
</evidence>
<evidence type="ECO:0000313" key="9">
    <source>
        <dbReference type="Proteomes" id="UP000823388"/>
    </source>
</evidence>
<dbReference type="SUPFAM" id="SSF161219">
    <property type="entry name" value="CHY zinc finger-like"/>
    <property type="match status" value="2"/>
</dbReference>
<dbReference type="InterPro" id="IPR017921">
    <property type="entry name" value="Znf_CTCHY"/>
</dbReference>
<evidence type="ECO:0000256" key="3">
    <source>
        <dbReference type="ARBA" id="ARBA00022833"/>
    </source>
</evidence>
<dbReference type="PROSITE" id="PS50089">
    <property type="entry name" value="ZF_RING_2"/>
    <property type="match status" value="1"/>
</dbReference>
<dbReference type="PANTHER" id="PTHR21319:SF13">
    <property type="entry name" value="E3 UBIQUITIN-PROTEIN LIGASE SRFP1"/>
    <property type="match status" value="1"/>
</dbReference>
<organism evidence="8 9">
    <name type="scientific">Panicum virgatum</name>
    <name type="common">Blackwell switchgrass</name>
    <dbReference type="NCBI Taxonomy" id="38727"/>
    <lineage>
        <taxon>Eukaryota</taxon>
        <taxon>Viridiplantae</taxon>
        <taxon>Streptophyta</taxon>
        <taxon>Embryophyta</taxon>
        <taxon>Tracheophyta</taxon>
        <taxon>Spermatophyta</taxon>
        <taxon>Magnoliopsida</taxon>
        <taxon>Liliopsida</taxon>
        <taxon>Poales</taxon>
        <taxon>Poaceae</taxon>
        <taxon>PACMAD clade</taxon>
        <taxon>Panicoideae</taxon>
        <taxon>Panicodae</taxon>
        <taxon>Paniceae</taxon>
        <taxon>Panicinae</taxon>
        <taxon>Panicum</taxon>
        <taxon>Panicum sect. Hiantes</taxon>
    </lineage>
</organism>
<dbReference type="EMBL" id="CM029053">
    <property type="protein sequence ID" value="KAG2551927.1"/>
    <property type="molecule type" value="Genomic_DNA"/>
</dbReference>
<evidence type="ECO:0000259" key="5">
    <source>
        <dbReference type="PROSITE" id="PS50089"/>
    </source>
</evidence>
<keyword evidence="3" id="KW-0862">Zinc</keyword>
<protein>
    <submittedName>
        <fullName evidence="8">Uncharacterized protein</fullName>
    </submittedName>
</protein>
<feature type="domain" description="CTCHY-type" evidence="7">
    <location>
        <begin position="138"/>
        <end position="202"/>
    </location>
</feature>
<dbReference type="GO" id="GO:0005634">
    <property type="term" value="C:nucleus"/>
    <property type="evidence" value="ECO:0007669"/>
    <property type="project" value="TreeGrafter"/>
</dbReference>
<proteinExistence type="predicted"/>
<dbReference type="Pfam" id="PF13639">
    <property type="entry name" value="zf-RING_2"/>
    <property type="match status" value="1"/>
</dbReference>
<dbReference type="InterPro" id="IPR001841">
    <property type="entry name" value="Znf_RING"/>
</dbReference>
<dbReference type="SUPFAM" id="SSF161245">
    <property type="entry name" value="Zinc hairpin stack"/>
    <property type="match status" value="1"/>
</dbReference>
<sequence>MEHDAEARRGFARMGFGCKHYRRRCRIRAPCCGDVFHCRHCHNESTVPSSSSPPLPLLLICFHSRATPDALTSLALFSVLLCIHVLLVLGPRHWIGSDWAAQKDGHELDRHAVQSVICLVCDTEQEVAQVCCNCGVCMGEYFCRTCKFFDDDVDKEHYHCKDCGICRVGGRENFFHCQKCGSCYSTTLREKHCCIENSMKNNCPICYEYLFDSLRETSVLRCGHTMHLQCFHEMLKHDKFSCPICSTSIFDMDKFLRALDAEMEASYCYMGKGWVVCYDCWDTTQVFSGVAGHKCCHCQSHNTCRVAPPVLP</sequence>
<dbReference type="PROSITE" id="PS51270">
    <property type="entry name" value="ZF_CTCHY"/>
    <property type="match status" value="1"/>
</dbReference>
<feature type="domain" description="RING-type" evidence="5">
    <location>
        <begin position="203"/>
        <end position="246"/>
    </location>
</feature>
<dbReference type="OrthoDB" id="411372at2759"/>
<dbReference type="SMART" id="SM00184">
    <property type="entry name" value="RING"/>
    <property type="match status" value="1"/>
</dbReference>
<dbReference type="GO" id="GO:0061630">
    <property type="term" value="F:ubiquitin protein ligase activity"/>
    <property type="evidence" value="ECO:0007669"/>
    <property type="project" value="TreeGrafter"/>
</dbReference>
<dbReference type="InterPro" id="IPR013083">
    <property type="entry name" value="Znf_RING/FYVE/PHD"/>
</dbReference>
<keyword evidence="1" id="KW-0479">Metal-binding</keyword>
<dbReference type="PANTHER" id="PTHR21319">
    <property type="entry name" value="RING FINGER AND CHY ZINC FINGER DOMAIN-CONTAINING PROTEIN 1"/>
    <property type="match status" value="1"/>
</dbReference>
<comment type="caution">
    <text evidence="8">The sequence shown here is derived from an EMBL/GenBank/DDBJ whole genome shotgun (WGS) entry which is preliminary data.</text>
</comment>
<dbReference type="Pfam" id="PF05495">
    <property type="entry name" value="zf-CHY"/>
    <property type="match status" value="1"/>
</dbReference>
<dbReference type="GO" id="GO:0006511">
    <property type="term" value="P:ubiquitin-dependent protein catabolic process"/>
    <property type="evidence" value="ECO:0007669"/>
    <property type="project" value="TreeGrafter"/>
</dbReference>
<dbReference type="InterPro" id="IPR008913">
    <property type="entry name" value="Znf_CHY"/>
</dbReference>
<keyword evidence="9" id="KW-1185">Reference proteome</keyword>
<evidence type="ECO:0000256" key="2">
    <source>
        <dbReference type="ARBA" id="ARBA00022771"/>
    </source>
</evidence>
<dbReference type="Gene3D" id="2.20.28.10">
    <property type="match status" value="1"/>
</dbReference>
<dbReference type="GO" id="GO:0008270">
    <property type="term" value="F:zinc ion binding"/>
    <property type="evidence" value="ECO:0007669"/>
    <property type="project" value="UniProtKB-KW"/>
</dbReference>
<dbReference type="PROSITE" id="PS51266">
    <property type="entry name" value="ZF_CHY"/>
    <property type="match status" value="1"/>
</dbReference>
<evidence type="ECO:0000256" key="1">
    <source>
        <dbReference type="ARBA" id="ARBA00022723"/>
    </source>
</evidence>
<reference evidence="8" key="1">
    <citation type="submission" date="2020-05" db="EMBL/GenBank/DDBJ databases">
        <title>WGS assembly of Panicum virgatum.</title>
        <authorList>
            <person name="Lovell J.T."/>
            <person name="Jenkins J."/>
            <person name="Shu S."/>
            <person name="Juenger T.E."/>
            <person name="Schmutz J."/>
        </authorList>
    </citation>
    <scope>NUCLEOTIDE SEQUENCE</scope>
    <source>
        <strain evidence="8">AP13</strain>
    </source>
</reference>
<dbReference type="InterPro" id="IPR039512">
    <property type="entry name" value="RCHY1_zinc-ribbon"/>
</dbReference>
<evidence type="ECO:0000256" key="4">
    <source>
        <dbReference type="PROSITE-ProRule" id="PRU00601"/>
    </source>
</evidence>
<dbReference type="Proteomes" id="UP000823388">
    <property type="component" value="Chromosome 9K"/>
</dbReference>
<name>A0A8T0NQV5_PANVG</name>
<dbReference type="CDD" id="cd16464">
    <property type="entry name" value="RING-H2_Pirh2-like"/>
    <property type="match status" value="1"/>
</dbReference>
<evidence type="ECO:0000259" key="7">
    <source>
        <dbReference type="PROSITE" id="PS51270"/>
    </source>
</evidence>
<dbReference type="Pfam" id="PF14599">
    <property type="entry name" value="zinc_ribbon_6"/>
    <property type="match status" value="1"/>
</dbReference>
<gene>
    <name evidence="8" type="ORF">PVAP13_9KG443900</name>
</gene>
<feature type="domain" description="CHY-type" evidence="6">
    <location>
        <begin position="11"/>
        <end position="136"/>
    </location>
</feature>
<dbReference type="InterPro" id="IPR037274">
    <property type="entry name" value="Znf_CHY_sf"/>
</dbReference>
<keyword evidence="2 4" id="KW-0863">Zinc-finger</keyword>